<accession>A0A5R9IMY1</accession>
<feature type="transmembrane region" description="Helical" evidence="2">
    <location>
        <begin position="314"/>
        <end position="332"/>
    </location>
</feature>
<keyword evidence="2" id="KW-0472">Membrane</keyword>
<gene>
    <name evidence="5" type="ORF">FE810_03710</name>
</gene>
<sequence>MQGQPHNKTVFVAISMALLLVTFLSPCVSAAPPIPDALYNDVYVEQESQEPPVSQQQEAEDQVQKPDSILPEPDSVANVEDNPQGQLEQFETEFAELKDKIDNLTRSPNDYKEFYFRLRPVIEEKVALFEKDLLSEKTDLSLFAQINNDEYFQHLFAQAIEVKNLFYLREKIFNEAPPEFVALHTSTKLDGIKEAKLEASYIKLELIIIAKATYDRFKEIPKRFELAPLGIITTILKMLLAIFVFYMWRSWSKDGFPNWRKRILDKKPVSSIKRKYARFIWYVDKTRSPLEWLIFINIILAFLDVLQIPISKATISTVAFWACITIFIFKLLEKMIERGKQGLLKGISKPQSRSIKLLIWWFGLFMMMDSLLSLYIGEVTIFAWLSRLFLLLFIPVYLYLISKWRKDAFQVVGQERDAPEWIKRVHSNQTGLKGFISANICVLYSIYMGTIHIFLQIISKAETGRRFTTEIYRKKFISDNQEGIDKHSHLPDIAESLKEKLISGDGDEIKSVHAKHIELVKRMMDSGDLSHVSVVGERGIGKTFFLNSLSKITPNHLQLNCKPSFKNLLCDLAQQLDVPINQSMMKHVRNAIIERDIRLILIDNCHLLLSPRANGQKQIRRLCSWVNNLSGQCLCVLTFNSSSWPLVKALGLEPEHNTTAIKLSPWKQSEIETLLDQRTAQNKVVPDFSQLIIPRQLADNEGEEPENQKKSGVYRVIWGYADGNPAISCRLLSDSLAQDKDKIIVRLPDYPDTTLMEGYEITTLLLLRVICQFGAISLKEIKGNLGYRNFALKSALARCQANGMIGFHDNKYSISWLWYRSVSRYLSRQNLLIR</sequence>
<feature type="transmembrane region" description="Helical" evidence="2">
    <location>
        <begin position="290"/>
        <end position="308"/>
    </location>
</feature>
<feature type="transmembrane region" description="Helical" evidence="2">
    <location>
        <begin position="381"/>
        <end position="400"/>
    </location>
</feature>
<keyword evidence="2" id="KW-0812">Transmembrane</keyword>
<feature type="compositionally biased region" description="Low complexity" evidence="1">
    <location>
        <begin position="46"/>
        <end position="57"/>
    </location>
</feature>
<dbReference type="RefSeq" id="WP_138318699.1">
    <property type="nucleotide sequence ID" value="NZ_VCBC01000004.1"/>
</dbReference>
<feature type="transmembrane region" description="Helical" evidence="2">
    <location>
        <begin position="357"/>
        <end position="375"/>
    </location>
</feature>
<dbReference type="GO" id="GO:0016887">
    <property type="term" value="F:ATP hydrolysis activity"/>
    <property type="evidence" value="ECO:0007669"/>
    <property type="project" value="InterPro"/>
</dbReference>
<evidence type="ECO:0000313" key="6">
    <source>
        <dbReference type="Proteomes" id="UP000307790"/>
    </source>
</evidence>
<dbReference type="Proteomes" id="UP000307790">
    <property type="component" value="Unassembled WGS sequence"/>
</dbReference>
<reference evidence="5 6" key="1">
    <citation type="submission" date="2019-05" db="EMBL/GenBank/DDBJ databases">
        <title>Genome sequences of Thalassotalea litorea 1K03283.</title>
        <authorList>
            <person name="Zhang D."/>
        </authorList>
    </citation>
    <scope>NUCLEOTIDE SEQUENCE [LARGE SCALE GENOMIC DNA]</scope>
    <source>
        <strain evidence="5 6">MCCC 1K03283</strain>
    </source>
</reference>
<name>A0A5R9IMY1_9GAMM</name>
<dbReference type="InterPro" id="IPR049945">
    <property type="entry name" value="AAA_22"/>
</dbReference>
<feature type="transmembrane region" description="Helical" evidence="2">
    <location>
        <begin position="226"/>
        <end position="248"/>
    </location>
</feature>
<evidence type="ECO:0000256" key="2">
    <source>
        <dbReference type="SAM" id="Phobius"/>
    </source>
</evidence>
<evidence type="ECO:0000259" key="4">
    <source>
        <dbReference type="Pfam" id="PF13401"/>
    </source>
</evidence>
<feature type="transmembrane region" description="Helical" evidence="2">
    <location>
        <begin position="434"/>
        <end position="455"/>
    </location>
</feature>
<feature type="domain" description="ORC1/DEAH AAA+ ATPase" evidence="4">
    <location>
        <begin position="531"/>
        <end position="634"/>
    </location>
</feature>
<feature type="region of interest" description="Disordered" evidence="1">
    <location>
        <begin position="46"/>
        <end position="71"/>
    </location>
</feature>
<dbReference type="InterPro" id="IPR027417">
    <property type="entry name" value="P-loop_NTPase"/>
</dbReference>
<keyword evidence="3" id="KW-0732">Signal</keyword>
<protein>
    <recommendedName>
        <fullName evidence="4">ORC1/DEAH AAA+ ATPase domain-containing protein</fullName>
    </recommendedName>
</protein>
<feature type="signal peptide" evidence="3">
    <location>
        <begin position="1"/>
        <end position="30"/>
    </location>
</feature>
<evidence type="ECO:0000256" key="1">
    <source>
        <dbReference type="SAM" id="MobiDB-lite"/>
    </source>
</evidence>
<dbReference type="AlphaFoldDB" id="A0A5R9IMY1"/>
<dbReference type="Pfam" id="PF13401">
    <property type="entry name" value="AAA_22"/>
    <property type="match status" value="1"/>
</dbReference>
<organism evidence="5 6">
    <name type="scientific">Thalassotalea litorea</name>
    <dbReference type="NCBI Taxonomy" id="2020715"/>
    <lineage>
        <taxon>Bacteria</taxon>
        <taxon>Pseudomonadati</taxon>
        <taxon>Pseudomonadota</taxon>
        <taxon>Gammaproteobacteria</taxon>
        <taxon>Alteromonadales</taxon>
        <taxon>Colwelliaceae</taxon>
        <taxon>Thalassotalea</taxon>
    </lineage>
</organism>
<proteinExistence type="predicted"/>
<dbReference type="OrthoDB" id="7431501at2"/>
<evidence type="ECO:0000313" key="5">
    <source>
        <dbReference type="EMBL" id="TLU66632.1"/>
    </source>
</evidence>
<evidence type="ECO:0000256" key="3">
    <source>
        <dbReference type="SAM" id="SignalP"/>
    </source>
</evidence>
<feature type="chain" id="PRO_5024364486" description="ORC1/DEAH AAA+ ATPase domain-containing protein" evidence="3">
    <location>
        <begin position="31"/>
        <end position="834"/>
    </location>
</feature>
<dbReference type="Gene3D" id="3.40.50.300">
    <property type="entry name" value="P-loop containing nucleotide triphosphate hydrolases"/>
    <property type="match status" value="1"/>
</dbReference>
<keyword evidence="6" id="KW-1185">Reference proteome</keyword>
<dbReference type="SUPFAM" id="SSF52540">
    <property type="entry name" value="P-loop containing nucleoside triphosphate hydrolases"/>
    <property type="match status" value="1"/>
</dbReference>
<comment type="caution">
    <text evidence="5">The sequence shown here is derived from an EMBL/GenBank/DDBJ whole genome shotgun (WGS) entry which is preliminary data.</text>
</comment>
<dbReference type="EMBL" id="VCBC01000004">
    <property type="protein sequence ID" value="TLU66632.1"/>
    <property type="molecule type" value="Genomic_DNA"/>
</dbReference>
<keyword evidence="2" id="KW-1133">Transmembrane helix</keyword>